<feature type="signal peptide" evidence="1">
    <location>
        <begin position="1"/>
        <end position="24"/>
    </location>
</feature>
<evidence type="ECO:0000256" key="1">
    <source>
        <dbReference type="SAM" id="SignalP"/>
    </source>
</evidence>
<proteinExistence type="predicted"/>
<dbReference type="AlphaFoldDB" id="A0AA37Q6X6"/>
<organism evidence="3 4">
    <name type="scientific">Roseisolibacter agri</name>
    <dbReference type="NCBI Taxonomy" id="2014610"/>
    <lineage>
        <taxon>Bacteria</taxon>
        <taxon>Pseudomonadati</taxon>
        <taxon>Gemmatimonadota</taxon>
        <taxon>Gemmatimonadia</taxon>
        <taxon>Gemmatimonadales</taxon>
        <taxon>Gemmatimonadaceae</taxon>
        <taxon>Roseisolibacter</taxon>
    </lineage>
</organism>
<dbReference type="EMBL" id="BRXS01000006">
    <property type="protein sequence ID" value="GLC27664.1"/>
    <property type="molecule type" value="Genomic_DNA"/>
</dbReference>
<keyword evidence="1" id="KW-0732">Signal</keyword>
<sequence length="142" mass="15171">MLFAALTPLATAAALLLAPAPAPAPDWMWRPVLAFDEVSVDLDASTVQGAGPYTVQLRWSFHERAASPQAWDAGVRYSIDVVEIDCRAQATRTWASSAFTKGGDVVADLSFQQAAPAWNRHAAESIGGMLAREACASIRTRA</sequence>
<accession>A0AA37Q6X6</accession>
<protein>
    <recommendedName>
        <fullName evidence="2">Surface-adhesin protein E-like domain-containing protein</fullName>
    </recommendedName>
</protein>
<evidence type="ECO:0000259" key="2">
    <source>
        <dbReference type="Pfam" id="PF16747"/>
    </source>
</evidence>
<feature type="chain" id="PRO_5041353962" description="Surface-adhesin protein E-like domain-containing protein" evidence="1">
    <location>
        <begin position="25"/>
        <end position="142"/>
    </location>
</feature>
<comment type="caution">
    <text evidence="3">The sequence shown here is derived from an EMBL/GenBank/DDBJ whole genome shotgun (WGS) entry which is preliminary data.</text>
</comment>
<evidence type="ECO:0000313" key="3">
    <source>
        <dbReference type="EMBL" id="GLC27664.1"/>
    </source>
</evidence>
<dbReference type="Pfam" id="PF16747">
    <property type="entry name" value="Adhesin_E"/>
    <property type="match status" value="1"/>
</dbReference>
<dbReference type="Proteomes" id="UP001161325">
    <property type="component" value="Unassembled WGS sequence"/>
</dbReference>
<dbReference type="RefSeq" id="WP_284352100.1">
    <property type="nucleotide sequence ID" value="NZ_BRXS01000006.1"/>
</dbReference>
<evidence type="ECO:0000313" key="4">
    <source>
        <dbReference type="Proteomes" id="UP001161325"/>
    </source>
</evidence>
<dbReference type="InterPro" id="IPR031939">
    <property type="entry name" value="Adhesin_E-like"/>
</dbReference>
<name>A0AA37Q6X6_9BACT</name>
<keyword evidence="4" id="KW-1185">Reference proteome</keyword>
<feature type="domain" description="Surface-adhesin protein E-like" evidence="2">
    <location>
        <begin position="29"/>
        <end position="136"/>
    </location>
</feature>
<gene>
    <name evidence="3" type="ORF">rosag_41770</name>
</gene>
<reference evidence="3" key="1">
    <citation type="submission" date="2022-08" db="EMBL/GenBank/DDBJ databases">
        <title>Draft genome sequencing of Roseisolibacter agri AW1220.</title>
        <authorList>
            <person name="Tobiishi Y."/>
            <person name="Tonouchi A."/>
        </authorList>
    </citation>
    <scope>NUCLEOTIDE SEQUENCE</scope>
    <source>
        <strain evidence="3">AW1220</strain>
    </source>
</reference>